<dbReference type="InterPro" id="IPR033205">
    <property type="entry name" value="COP9_CSN8"/>
</dbReference>
<evidence type="ECO:0000256" key="4">
    <source>
        <dbReference type="ARBA" id="ARBA00022790"/>
    </source>
</evidence>
<comment type="caution">
    <text evidence="8">The sequence shown here is derived from an EMBL/GenBank/DDBJ whole genome shotgun (WGS) entry which is preliminary data.</text>
</comment>
<protein>
    <recommendedName>
        <fullName evidence="7">CSN8/PSMD8/EIF3K domain-containing protein</fullName>
    </recommendedName>
</protein>
<evidence type="ECO:0000256" key="6">
    <source>
        <dbReference type="SAM" id="MobiDB-lite"/>
    </source>
</evidence>
<evidence type="ECO:0000313" key="9">
    <source>
        <dbReference type="Proteomes" id="UP000230002"/>
    </source>
</evidence>
<evidence type="ECO:0000313" key="8">
    <source>
        <dbReference type="EMBL" id="PIL24274.1"/>
    </source>
</evidence>
<comment type="subcellular location">
    <subcellularLocation>
        <location evidence="2">Cytoplasm</location>
    </subcellularLocation>
    <subcellularLocation>
        <location evidence="1">Nucleus</location>
    </subcellularLocation>
</comment>
<dbReference type="AlphaFoldDB" id="A0A2G8RRY2"/>
<dbReference type="Gene3D" id="1.25.40.990">
    <property type="match status" value="1"/>
</dbReference>
<evidence type="ECO:0000256" key="3">
    <source>
        <dbReference type="ARBA" id="ARBA00022490"/>
    </source>
</evidence>
<evidence type="ECO:0000256" key="2">
    <source>
        <dbReference type="ARBA" id="ARBA00004496"/>
    </source>
</evidence>
<name>A0A2G8RRY2_9APHY</name>
<dbReference type="Pfam" id="PF10075">
    <property type="entry name" value="CSN8_PSD8_EIF3K"/>
    <property type="match status" value="1"/>
</dbReference>
<dbReference type="OrthoDB" id="5351233at2759"/>
<dbReference type="STRING" id="1077348.A0A2G8RRY2"/>
<dbReference type="GO" id="GO:0010387">
    <property type="term" value="P:COP9 signalosome assembly"/>
    <property type="evidence" value="ECO:0007669"/>
    <property type="project" value="InterPro"/>
</dbReference>
<dbReference type="Proteomes" id="UP000230002">
    <property type="component" value="Unassembled WGS sequence"/>
</dbReference>
<accession>A0A2G8RRY2</accession>
<organism evidence="8 9">
    <name type="scientific">Ganoderma sinense ZZ0214-1</name>
    <dbReference type="NCBI Taxonomy" id="1077348"/>
    <lineage>
        <taxon>Eukaryota</taxon>
        <taxon>Fungi</taxon>
        <taxon>Dikarya</taxon>
        <taxon>Basidiomycota</taxon>
        <taxon>Agaricomycotina</taxon>
        <taxon>Agaricomycetes</taxon>
        <taxon>Polyporales</taxon>
        <taxon>Polyporaceae</taxon>
        <taxon>Ganoderma</taxon>
    </lineage>
</organism>
<keyword evidence="4" id="KW-0736">Signalosome</keyword>
<dbReference type="GO" id="GO:0008180">
    <property type="term" value="C:COP9 signalosome"/>
    <property type="evidence" value="ECO:0007669"/>
    <property type="project" value="UniProtKB-KW"/>
</dbReference>
<evidence type="ECO:0000256" key="1">
    <source>
        <dbReference type="ARBA" id="ARBA00004123"/>
    </source>
</evidence>
<dbReference type="GO" id="GO:0000338">
    <property type="term" value="P:protein deneddylation"/>
    <property type="evidence" value="ECO:0007669"/>
    <property type="project" value="InterPro"/>
</dbReference>
<proteinExistence type="predicted"/>
<keyword evidence="3" id="KW-0963">Cytoplasm</keyword>
<feature type="domain" description="CSN8/PSMD8/EIF3K" evidence="7">
    <location>
        <begin position="107"/>
        <end position="244"/>
    </location>
</feature>
<sequence length="276" mass="29118">MTGPPTPPPSSATEIQDAARTSVPPQAAKAAATDPAAPDAQPAPEQVQAAANVLSTANKTSYELIFPSLVILARSGTTKELIQMAERADLNGSDGLDQTRLFVVAPLVLAYLIADEITPARSALARLPNALSGLPITQAFFSLLASVSERKYTQIYSRAQALRDMVSQPDFPDAELGQLLVGLIDAFVEAFRKKTFALLARAYTSLPLALAQTYLGLTAEEVVNGAVPAGWAFHETTYILTPPKQSPFSARRAVDATPSTLSALSLVAESVANLDA</sequence>
<dbReference type="PANTHER" id="PTHR13339">
    <property type="entry name" value="COP9 SIGNALOSOME COMPLEX SUBUNIT 8"/>
    <property type="match status" value="1"/>
</dbReference>
<feature type="region of interest" description="Disordered" evidence="6">
    <location>
        <begin position="1"/>
        <end position="45"/>
    </location>
</feature>
<feature type="compositionally biased region" description="Low complexity" evidence="6">
    <location>
        <begin position="24"/>
        <end position="45"/>
    </location>
</feature>
<dbReference type="GO" id="GO:0005737">
    <property type="term" value="C:cytoplasm"/>
    <property type="evidence" value="ECO:0007669"/>
    <property type="project" value="UniProtKB-SubCell"/>
</dbReference>
<keyword evidence="5" id="KW-0539">Nucleus</keyword>
<evidence type="ECO:0000259" key="7">
    <source>
        <dbReference type="Pfam" id="PF10075"/>
    </source>
</evidence>
<keyword evidence="9" id="KW-1185">Reference proteome</keyword>
<gene>
    <name evidence="8" type="ORF">GSI_14027</name>
</gene>
<dbReference type="EMBL" id="AYKW01000067">
    <property type="protein sequence ID" value="PIL24274.1"/>
    <property type="molecule type" value="Genomic_DNA"/>
</dbReference>
<feature type="compositionally biased region" description="Pro residues" evidence="6">
    <location>
        <begin position="1"/>
        <end position="10"/>
    </location>
</feature>
<reference evidence="8 9" key="1">
    <citation type="journal article" date="2015" name="Sci. Rep.">
        <title>Chromosome-level genome map provides insights into diverse defense mechanisms in the medicinal fungus Ganoderma sinense.</title>
        <authorList>
            <person name="Zhu Y."/>
            <person name="Xu J."/>
            <person name="Sun C."/>
            <person name="Zhou S."/>
            <person name="Xu H."/>
            <person name="Nelson D.R."/>
            <person name="Qian J."/>
            <person name="Song J."/>
            <person name="Luo H."/>
            <person name="Xiang L."/>
            <person name="Li Y."/>
            <person name="Xu Z."/>
            <person name="Ji A."/>
            <person name="Wang L."/>
            <person name="Lu S."/>
            <person name="Hayward A."/>
            <person name="Sun W."/>
            <person name="Li X."/>
            <person name="Schwartz D.C."/>
            <person name="Wang Y."/>
            <person name="Chen S."/>
        </authorList>
    </citation>
    <scope>NUCLEOTIDE SEQUENCE [LARGE SCALE GENOMIC DNA]</scope>
    <source>
        <strain evidence="8 9">ZZ0214-1</strain>
    </source>
</reference>
<evidence type="ECO:0000256" key="5">
    <source>
        <dbReference type="ARBA" id="ARBA00023242"/>
    </source>
</evidence>
<dbReference type="InterPro" id="IPR033464">
    <property type="entry name" value="CSN8_PSD8_EIF3K"/>
</dbReference>
<dbReference type="PANTHER" id="PTHR13339:SF0">
    <property type="entry name" value="COP9 SIGNALOSOME COMPLEX SUBUNIT 8"/>
    <property type="match status" value="1"/>
</dbReference>